<dbReference type="GO" id="GO:0030036">
    <property type="term" value="P:actin cytoskeleton organization"/>
    <property type="evidence" value="ECO:0007669"/>
    <property type="project" value="TreeGrafter"/>
</dbReference>
<evidence type="ECO:0000256" key="4">
    <source>
        <dbReference type="ARBA" id="ARBA00022833"/>
    </source>
</evidence>
<dbReference type="InterPro" id="IPR001478">
    <property type="entry name" value="PDZ"/>
</dbReference>
<evidence type="ECO:0000313" key="10">
    <source>
        <dbReference type="EnsemblMetazoa" id="XP_019761514.1"/>
    </source>
</evidence>
<dbReference type="InterPro" id="IPR036034">
    <property type="entry name" value="PDZ_sf"/>
</dbReference>
<dbReference type="InterPro" id="IPR031847">
    <property type="entry name" value="PDLI1-4/Zasp-like_mid"/>
</dbReference>
<dbReference type="GO" id="GO:0007507">
    <property type="term" value="P:heart development"/>
    <property type="evidence" value="ECO:0007669"/>
    <property type="project" value="TreeGrafter"/>
</dbReference>
<dbReference type="PROSITE" id="PS50023">
    <property type="entry name" value="LIM_DOMAIN_2"/>
    <property type="match status" value="3"/>
</dbReference>
<dbReference type="FunFam" id="2.10.110.10:FF:000020">
    <property type="entry name" value="PDZ and LIM domain protein 5"/>
    <property type="match status" value="1"/>
</dbReference>
<feature type="region of interest" description="Disordered" evidence="7">
    <location>
        <begin position="1006"/>
        <end position="1062"/>
    </location>
</feature>
<dbReference type="CDD" id="cd08368">
    <property type="entry name" value="LIM"/>
    <property type="match status" value="1"/>
</dbReference>
<dbReference type="CDD" id="cd09360">
    <property type="entry name" value="LIM_ALP_like"/>
    <property type="match status" value="1"/>
</dbReference>
<dbReference type="FunFam" id="2.30.42.10:FF:000055">
    <property type="entry name" value="PDZ and LIM domain protein 3"/>
    <property type="match status" value="1"/>
</dbReference>
<dbReference type="EnsemblMetazoa" id="XM_019905955.1">
    <property type="protein sequence ID" value="XP_019761514.1"/>
    <property type="gene ID" value="LOC109538633"/>
</dbReference>
<dbReference type="CDD" id="cd09455">
    <property type="entry name" value="LIM1_Enigma_like_1"/>
    <property type="match status" value="1"/>
</dbReference>
<feature type="region of interest" description="Disordered" evidence="7">
    <location>
        <begin position="1324"/>
        <end position="1359"/>
    </location>
</feature>
<dbReference type="PANTHER" id="PTHR24214:SF38">
    <property type="entry name" value="PDZ AND LIM DOMAIN PROTEIN ZASP-RELATED"/>
    <property type="match status" value="1"/>
</dbReference>
<evidence type="ECO:0000313" key="11">
    <source>
        <dbReference type="Proteomes" id="UP000019118"/>
    </source>
</evidence>
<feature type="domain" description="PDZ" evidence="9">
    <location>
        <begin position="6"/>
        <end position="88"/>
    </location>
</feature>
<dbReference type="Gene3D" id="2.10.110.10">
    <property type="entry name" value="Cysteine Rich Protein"/>
    <property type="match status" value="4"/>
</dbReference>
<dbReference type="InterPro" id="IPR001781">
    <property type="entry name" value="Znf_LIM"/>
</dbReference>
<evidence type="ECO:0000259" key="8">
    <source>
        <dbReference type="PROSITE" id="PS50023"/>
    </source>
</evidence>
<feature type="compositionally biased region" description="Polar residues" evidence="7">
    <location>
        <begin position="1247"/>
        <end position="1260"/>
    </location>
</feature>
<feature type="domain" description="LIM zinc-binding" evidence="8">
    <location>
        <begin position="1555"/>
        <end position="1610"/>
    </location>
</feature>
<evidence type="ECO:0000256" key="5">
    <source>
        <dbReference type="ARBA" id="ARBA00023038"/>
    </source>
</evidence>
<dbReference type="SUPFAM" id="SSF57716">
    <property type="entry name" value="Glucocorticoid receptor-like (DNA-binding domain)"/>
    <property type="match status" value="5"/>
</dbReference>
<evidence type="ECO:0000256" key="6">
    <source>
        <dbReference type="PROSITE-ProRule" id="PRU00125"/>
    </source>
</evidence>
<dbReference type="SMART" id="SM00228">
    <property type="entry name" value="PDZ"/>
    <property type="match status" value="1"/>
</dbReference>
<feature type="region of interest" description="Disordered" evidence="7">
    <location>
        <begin position="351"/>
        <end position="408"/>
    </location>
</feature>
<dbReference type="GO" id="GO:0061061">
    <property type="term" value="P:muscle structure development"/>
    <property type="evidence" value="ECO:0007669"/>
    <property type="project" value="TreeGrafter"/>
</dbReference>
<dbReference type="Pfam" id="PF00595">
    <property type="entry name" value="PDZ"/>
    <property type="match status" value="1"/>
</dbReference>
<dbReference type="SMART" id="SM00735">
    <property type="entry name" value="ZM"/>
    <property type="match status" value="1"/>
</dbReference>
<feature type="compositionally biased region" description="Low complexity" evidence="7">
    <location>
        <begin position="398"/>
        <end position="408"/>
    </location>
</feature>
<dbReference type="GeneID" id="109538633"/>
<feature type="domain" description="LIM zinc-binding" evidence="8">
    <location>
        <begin position="1495"/>
        <end position="1554"/>
    </location>
</feature>
<keyword evidence="5 6" id="KW-0440">LIM domain</keyword>
<dbReference type="CDD" id="cd09461">
    <property type="entry name" value="LIM3_Enigma_like_1"/>
    <property type="match status" value="1"/>
</dbReference>
<dbReference type="FunFam" id="2.10.110.10:FF:000069">
    <property type="entry name" value="Uncharacterized protein, isoform Z"/>
    <property type="match status" value="1"/>
</dbReference>
<dbReference type="PANTHER" id="PTHR24214">
    <property type="entry name" value="PDZ AND LIM DOMAIN PROTEIN ZASP"/>
    <property type="match status" value="1"/>
</dbReference>
<dbReference type="InterPro" id="IPR050604">
    <property type="entry name" value="PDZ-LIM_domain"/>
</dbReference>
<dbReference type="FunFam" id="2.10.110.10:FF:000073">
    <property type="entry name" value="Uncharacterized protein, isoform Z"/>
    <property type="match status" value="1"/>
</dbReference>
<evidence type="ECO:0008006" key="12">
    <source>
        <dbReference type="Google" id="ProtNLM"/>
    </source>
</evidence>
<dbReference type="GO" id="GO:0005912">
    <property type="term" value="C:adherens junction"/>
    <property type="evidence" value="ECO:0007669"/>
    <property type="project" value="TreeGrafter"/>
</dbReference>
<evidence type="ECO:0000256" key="7">
    <source>
        <dbReference type="SAM" id="MobiDB-lite"/>
    </source>
</evidence>
<keyword evidence="4 6" id="KW-0862">Zinc</keyword>
<sequence>MASMSTVRLTKGDSPNWGFRLQGGKDFGTPLVIQKVNGGSPAERAGLIAGDAVIKINNVDVYNRLHKEAQDVIVRAGSSFEMVIQRGGSTWKPSVIPTGTYSKPSPSINNVSPVTKTSLAAQKGENIGAIGTGHNLAAKPFSPQVNGAVNGAPPKLVNKQYNSPLKLYSEDAIAETISAQSEVLSTGALGVNFKKNEKDYDATNSAVYRMLKEAENDAPSNEPVTRSEYYATHSHAIGSAKSPSQVASERLVSQQEPVSESATICTDCERVIIGVFVRIKDKNLHVECFKCATCGSSLKNVGYYNINNKLYCDIHAKSAAIAINNPAAVPIIPAGVKAPVSAISSALSGHSLPSPSPLSPKTPSFAPSYPPPQERPDLGSVVGDVAPQTPNQTHDSNPKSSSNSSLYNPSAPVSFSKFINKPSTFGGPKPFSSVSAPLSPGGALNRGAPLSPPSNFNKAPLSPPIGHSKSPYSPAPSGRTTNIIWPPPQDSELATACPLFYPPPSRVEAELEKKLADKRKTQFESDYFAEDNLDETMSFYSEEMSFTGRRSAAECVEILSETLDTQKMIETALKATPHFASSDCCQNKEFCDLKRPTEYQPNTVESQLQPKVENAVPQKWESSLTQAVRTTAPDSDTFCRIPSRTSASPMASALSIAPAQPFTPLPHSNLDPVPLPEETEPYFPPEHPIIPAKVDEAEKKEEKKRGPIPKPYSPFVKALEIAPDRPFTPVGGGEKTPLPPVKKKPKDPLDQLLDELPKANERLDMRTALTTAPERPYTPLIGEQESCPKPKKAQLEKHVKPEELPASFRMNVQEPKPPSYYAPAVLEERIQSSIQESSAASERMVVEKETIQPAQVTHQVVAQEVAHESATSFAPIFQGFTCSFKNKTDHSQFSVEVSTTPPVPTPPPKPQTPISYIATVEEKPACIRRETIIQEKRDQKSKHVEQVVQRKETVQRQAEEVIQVKPAQVNAMLHKPQSLPGYQKDLQATAEADLILMERKRRAEERIEEQRRQAATKPIITIEPSEGSGDHQSAPAAQFNAGLDSSSRGISPRPRSITPSMISKAPPLLPYYQDNLVPHFQSALETNVFDPAHPEISRSPSPHPGKEAVRSRSPSPFPGGMQDRSKSPAEGPPPNPLHSSKPLPTPQDSRIRQAKESLQSYLPEYKSKRDLVEQQHGVEISQRNGHVSQNVAYPADGEFGVRTGNVQQVQQLLQVQQDGERFETNTKEQGGVVAKTSIHQKSREEQLSASNKTQSQTTEVSADGMTHVQRRKVVTEEYEHSHKENNLQIEKSITTTTKHPFARVNAPVVDPPNSQSFHITNPHHVSKESSRLDTQATLHQASQRLSAQAQVQPPQSAPAPPIRKVFAPGSLAPIKHVAAPSACVQPSSENVTKPNVPNPDVGAGAGRQAGGVTATPKRGRGLVNAAALPGSRVPLCGHCHGQIRGPFITALGKIWCPQHFTCNTPSCKRPLQDLGFVEEQGQLYCEYCFEQYLAPPCSKCNGKIKGDCLRAIGKNFHPECFNCVYCGKLFGNNPFFLEDGNPYCDADWNELFTTKCFACGFPVEAGDRWVEALNNNYHSQCFNCTMCKKNLEGQSFFAKGGRPFCKTHAR</sequence>
<dbReference type="Pfam" id="PF00412">
    <property type="entry name" value="LIM"/>
    <property type="match status" value="4"/>
</dbReference>
<dbReference type="GO" id="GO:0051371">
    <property type="term" value="F:muscle alpha-actinin binding"/>
    <property type="evidence" value="ECO:0007669"/>
    <property type="project" value="TreeGrafter"/>
</dbReference>
<dbReference type="SMART" id="SM00132">
    <property type="entry name" value="LIM"/>
    <property type="match status" value="4"/>
</dbReference>
<name>A0AAR5PKF3_DENPD</name>
<dbReference type="CDD" id="cd23068">
    <property type="entry name" value="PDZ_ZASP52-like"/>
    <property type="match status" value="1"/>
</dbReference>
<feature type="region of interest" description="Disordered" evidence="7">
    <location>
        <begin position="1091"/>
        <end position="1152"/>
    </location>
</feature>
<dbReference type="InterPro" id="IPR006643">
    <property type="entry name" value="Zasp-like_motif"/>
</dbReference>
<feature type="region of interest" description="Disordered" evidence="7">
    <location>
        <begin position="726"/>
        <end position="748"/>
    </location>
</feature>
<comment type="subcellular location">
    <subcellularLocation>
        <location evidence="1">Cytoplasm</location>
    </subcellularLocation>
</comment>
<evidence type="ECO:0000256" key="3">
    <source>
        <dbReference type="ARBA" id="ARBA00022723"/>
    </source>
</evidence>
<keyword evidence="11" id="KW-1185">Reference proteome</keyword>
<feature type="compositionally biased region" description="Polar residues" evidence="7">
    <location>
        <begin position="1332"/>
        <end position="1345"/>
    </location>
</feature>
<reference evidence="11" key="1">
    <citation type="journal article" date="2013" name="Genome Biol.">
        <title>Draft genome of the mountain pine beetle, Dendroctonus ponderosae Hopkins, a major forest pest.</title>
        <authorList>
            <person name="Keeling C.I."/>
            <person name="Yuen M.M."/>
            <person name="Liao N.Y."/>
            <person name="Docking T.R."/>
            <person name="Chan S.K."/>
            <person name="Taylor G.A."/>
            <person name="Palmquist D.L."/>
            <person name="Jackman S.D."/>
            <person name="Nguyen A."/>
            <person name="Li M."/>
            <person name="Henderson H."/>
            <person name="Janes J.K."/>
            <person name="Zhao Y."/>
            <person name="Pandoh P."/>
            <person name="Moore R."/>
            <person name="Sperling F.A."/>
            <person name="Huber D.P."/>
            <person name="Birol I."/>
            <person name="Jones S.J."/>
            <person name="Bohlmann J."/>
        </authorList>
    </citation>
    <scope>NUCLEOTIDE SEQUENCE</scope>
</reference>
<feature type="domain" description="LIM zinc-binding" evidence="8">
    <location>
        <begin position="263"/>
        <end position="322"/>
    </location>
</feature>
<protein>
    <recommendedName>
        <fullName evidence="12">PDZ and LIM domain protein Zasp</fullName>
    </recommendedName>
</protein>
<feature type="region of interest" description="Disordered" evidence="7">
    <location>
        <begin position="435"/>
        <end position="486"/>
    </location>
</feature>
<organism evidence="10 11">
    <name type="scientific">Dendroctonus ponderosae</name>
    <name type="common">Mountain pine beetle</name>
    <dbReference type="NCBI Taxonomy" id="77166"/>
    <lineage>
        <taxon>Eukaryota</taxon>
        <taxon>Metazoa</taxon>
        <taxon>Ecdysozoa</taxon>
        <taxon>Arthropoda</taxon>
        <taxon>Hexapoda</taxon>
        <taxon>Insecta</taxon>
        <taxon>Pterygota</taxon>
        <taxon>Neoptera</taxon>
        <taxon>Endopterygota</taxon>
        <taxon>Coleoptera</taxon>
        <taxon>Polyphaga</taxon>
        <taxon>Cucujiformia</taxon>
        <taxon>Curculionidae</taxon>
        <taxon>Scolytinae</taxon>
        <taxon>Dendroctonus</taxon>
    </lineage>
</organism>
<dbReference type="GO" id="GO:0001725">
    <property type="term" value="C:stress fiber"/>
    <property type="evidence" value="ECO:0007669"/>
    <property type="project" value="TreeGrafter"/>
</dbReference>
<dbReference type="GO" id="GO:0046872">
    <property type="term" value="F:metal ion binding"/>
    <property type="evidence" value="ECO:0007669"/>
    <property type="project" value="UniProtKB-KW"/>
</dbReference>
<dbReference type="SUPFAM" id="SSF50156">
    <property type="entry name" value="PDZ domain-like"/>
    <property type="match status" value="1"/>
</dbReference>
<dbReference type="Proteomes" id="UP000019118">
    <property type="component" value="Unassembled WGS sequence"/>
</dbReference>
<accession>A0AAR5PKF3</accession>
<evidence type="ECO:0000256" key="1">
    <source>
        <dbReference type="ARBA" id="ARBA00004496"/>
    </source>
</evidence>
<dbReference type="GO" id="GO:0030018">
    <property type="term" value="C:Z disc"/>
    <property type="evidence" value="ECO:0007669"/>
    <property type="project" value="TreeGrafter"/>
</dbReference>
<reference evidence="10" key="2">
    <citation type="submission" date="2024-08" db="UniProtKB">
        <authorList>
            <consortium name="EnsemblMetazoa"/>
        </authorList>
    </citation>
    <scope>IDENTIFICATION</scope>
</reference>
<feature type="region of interest" description="Disordered" evidence="7">
    <location>
        <begin position="1226"/>
        <end position="1264"/>
    </location>
</feature>
<feature type="compositionally biased region" description="Low complexity" evidence="7">
    <location>
        <begin position="1045"/>
        <end position="1062"/>
    </location>
</feature>
<dbReference type="CTD" id="36740"/>
<proteinExistence type="predicted"/>
<evidence type="ECO:0000256" key="2">
    <source>
        <dbReference type="ARBA" id="ARBA00022490"/>
    </source>
</evidence>
<dbReference type="PROSITE" id="PS00478">
    <property type="entry name" value="LIM_DOMAIN_1"/>
    <property type="match status" value="1"/>
</dbReference>
<dbReference type="Gene3D" id="2.30.42.10">
    <property type="match status" value="1"/>
</dbReference>
<dbReference type="KEGG" id="dpa:109538633"/>
<keyword evidence="2" id="KW-0963">Cytoplasm</keyword>
<dbReference type="GO" id="GO:0031941">
    <property type="term" value="C:filamentous actin"/>
    <property type="evidence" value="ECO:0007669"/>
    <property type="project" value="TreeGrafter"/>
</dbReference>
<dbReference type="GO" id="GO:0003779">
    <property type="term" value="F:actin binding"/>
    <property type="evidence" value="ECO:0007669"/>
    <property type="project" value="TreeGrafter"/>
</dbReference>
<dbReference type="Pfam" id="PF15936">
    <property type="entry name" value="DUF4749"/>
    <property type="match status" value="1"/>
</dbReference>
<dbReference type="PROSITE" id="PS50106">
    <property type="entry name" value="PDZ"/>
    <property type="match status" value="1"/>
</dbReference>
<evidence type="ECO:0000259" key="9">
    <source>
        <dbReference type="PROSITE" id="PS50106"/>
    </source>
</evidence>
<dbReference type="FunFam" id="2.10.110.10:FF:000060">
    <property type="entry name" value="Uncharacterized protein, isoform Z"/>
    <property type="match status" value="1"/>
</dbReference>
<keyword evidence="3 6" id="KW-0479">Metal-binding</keyword>